<dbReference type="GO" id="GO:0046394">
    <property type="term" value="P:carboxylic acid biosynthetic process"/>
    <property type="evidence" value="ECO:0007669"/>
    <property type="project" value="UniProtKB-ARBA"/>
</dbReference>
<dbReference type="InterPro" id="IPR018300">
    <property type="entry name" value="Aminotrans_IV_CS"/>
</dbReference>
<evidence type="ECO:0000256" key="4">
    <source>
        <dbReference type="SAM" id="MobiDB-lite"/>
    </source>
</evidence>
<dbReference type="Gene3D" id="3.30.470.10">
    <property type="match status" value="1"/>
</dbReference>
<dbReference type="InterPro" id="IPR043132">
    <property type="entry name" value="BCAT-like_C"/>
</dbReference>
<comment type="cofactor">
    <cofactor evidence="1">
        <name>pyridoxal 5'-phosphate</name>
        <dbReference type="ChEBI" id="CHEBI:597326"/>
    </cofactor>
</comment>
<feature type="region of interest" description="Disordered" evidence="4">
    <location>
        <begin position="310"/>
        <end position="329"/>
    </location>
</feature>
<dbReference type="GO" id="GO:0008652">
    <property type="term" value="P:amino acid biosynthetic process"/>
    <property type="evidence" value="ECO:0007669"/>
    <property type="project" value="UniProtKB-ARBA"/>
</dbReference>
<dbReference type="InterPro" id="IPR043131">
    <property type="entry name" value="BCAT-like_N"/>
</dbReference>
<evidence type="ECO:0000256" key="3">
    <source>
        <dbReference type="ARBA" id="ARBA00022898"/>
    </source>
</evidence>
<proteinExistence type="inferred from homology"/>
<name>A0A0F9FL49_9ZZZZ</name>
<sequence>MKKLNGRVVWFNGELVPESEARISIYDSALMFGDMVFEMTRSFNKVQFKLRDHLERLYASIKYVRIPLEMSIDEMEQHIYETIEANDPLFAADDEHRLMIDVSRGILSIYQGIVDAHKGPNVIIADFPLCWTVSGMGRLFDTGINAVITSQRAIPAQLLEPKVKNRSRMHYLMANIEVSNYEGDNNWALLLDPDGFIAEGTGDNFFIVKDNMIITPEPRNILRGISRAYIFELAQKLNLVCIEKNIEQYDVLEADEAFMTGTPFCILPVSSLNSIPIGNEPMGKITRQLLDTWGNEVGVDIVEQIKKWDSERGEKASTGPSPYTFKGQK</sequence>
<evidence type="ECO:0008006" key="6">
    <source>
        <dbReference type="Google" id="ProtNLM"/>
    </source>
</evidence>
<dbReference type="PROSITE" id="PS00770">
    <property type="entry name" value="AA_TRANSFER_CLASS_4"/>
    <property type="match status" value="1"/>
</dbReference>
<comment type="caution">
    <text evidence="5">The sequence shown here is derived from an EMBL/GenBank/DDBJ whole genome shotgun (WGS) entry which is preliminary data.</text>
</comment>
<organism evidence="5">
    <name type="scientific">marine sediment metagenome</name>
    <dbReference type="NCBI Taxonomy" id="412755"/>
    <lineage>
        <taxon>unclassified sequences</taxon>
        <taxon>metagenomes</taxon>
        <taxon>ecological metagenomes</taxon>
    </lineage>
</organism>
<accession>A0A0F9FL49</accession>
<dbReference type="Gene3D" id="3.20.10.10">
    <property type="entry name" value="D-amino Acid Aminotransferase, subunit A, domain 2"/>
    <property type="match status" value="1"/>
</dbReference>
<dbReference type="EMBL" id="LAZR01020919">
    <property type="protein sequence ID" value="KKL87139.1"/>
    <property type="molecule type" value="Genomic_DNA"/>
</dbReference>
<reference evidence="5" key="1">
    <citation type="journal article" date="2015" name="Nature">
        <title>Complex archaea that bridge the gap between prokaryotes and eukaryotes.</title>
        <authorList>
            <person name="Spang A."/>
            <person name="Saw J.H."/>
            <person name="Jorgensen S.L."/>
            <person name="Zaremba-Niedzwiedzka K."/>
            <person name="Martijn J."/>
            <person name="Lind A.E."/>
            <person name="van Eijk R."/>
            <person name="Schleper C."/>
            <person name="Guy L."/>
            <person name="Ettema T.J."/>
        </authorList>
    </citation>
    <scope>NUCLEOTIDE SEQUENCE</scope>
</reference>
<evidence type="ECO:0000256" key="1">
    <source>
        <dbReference type="ARBA" id="ARBA00001933"/>
    </source>
</evidence>
<evidence type="ECO:0000256" key="2">
    <source>
        <dbReference type="ARBA" id="ARBA00009320"/>
    </source>
</evidence>
<protein>
    <recommendedName>
        <fullName evidence="6">Branched-chain-amino-acid transaminase</fullName>
    </recommendedName>
</protein>
<dbReference type="GO" id="GO:0003824">
    <property type="term" value="F:catalytic activity"/>
    <property type="evidence" value="ECO:0007669"/>
    <property type="project" value="InterPro"/>
</dbReference>
<dbReference type="InterPro" id="IPR001544">
    <property type="entry name" value="Aminotrans_IV"/>
</dbReference>
<dbReference type="InterPro" id="IPR050571">
    <property type="entry name" value="Class-IV_PLP-Dep_Aminotrnsfr"/>
</dbReference>
<dbReference type="AlphaFoldDB" id="A0A0F9FL49"/>
<comment type="similarity">
    <text evidence="2">Belongs to the class-IV pyridoxal-phosphate-dependent aminotransferase family.</text>
</comment>
<dbReference type="FunFam" id="3.20.10.10:FF:000002">
    <property type="entry name" value="D-alanine aminotransferase"/>
    <property type="match status" value="1"/>
</dbReference>
<evidence type="ECO:0000313" key="5">
    <source>
        <dbReference type="EMBL" id="KKL87139.1"/>
    </source>
</evidence>
<keyword evidence="3" id="KW-0663">Pyridoxal phosphate</keyword>
<gene>
    <name evidence="5" type="ORF">LCGC14_1937710</name>
</gene>
<dbReference type="SUPFAM" id="SSF56752">
    <property type="entry name" value="D-aminoacid aminotransferase-like PLP-dependent enzymes"/>
    <property type="match status" value="1"/>
</dbReference>
<dbReference type="PANTHER" id="PTHR42743:SF11">
    <property type="entry name" value="AMINODEOXYCHORISMATE LYASE"/>
    <property type="match status" value="1"/>
</dbReference>
<dbReference type="InterPro" id="IPR036038">
    <property type="entry name" value="Aminotransferase-like"/>
</dbReference>
<dbReference type="PANTHER" id="PTHR42743">
    <property type="entry name" value="AMINO-ACID AMINOTRANSFERASE"/>
    <property type="match status" value="1"/>
</dbReference>
<dbReference type="Pfam" id="PF01063">
    <property type="entry name" value="Aminotran_4"/>
    <property type="match status" value="1"/>
</dbReference>